<protein>
    <submittedName>
        <fullName evidence="1">Uncharacterized protein</fullName>
    </submittedName>
</protein>
<evidence type="ECO:0000313" key="2">
    <source>
        <dbReference type="Proteomes" id="UP000265520"/>
    </source>
</evidence>
<proteinExistence type="predicted"/>
<organism evidence="1 2">
    <name type="scientific">Trifolium medium</name>
    <dbReference type="NCBI Taxonomy" id="97028"/>
    <lineage>
        <taxon>Eukaryota</taxon>
        <taxon>Viridiplantae</taxon>
        <taxon>Streptophyta</taxon>
        <taxon>Embryophyta</taxon>
        <taxon>Tracheophyta</taxon>
        <taxon>Spermatophyta</taxon>
        <taxon>Magnoliopsida</taxon>
        <taxon>eudicotyledons</taxon>
        <taxon>Gunneridae</taxon>
        <taxon>Pentapetalae</taxon>
        <taxon>rosids</taxon>
        <taxon>fabids</taxon>
        <taxon>Fabales</taxon>
        <taxon>Fabaceae</taxon>
        <taxon>Papilionoideae</taxon>
        <taxon>50 kb inversion clade</taxon>
        <taxon>NPAAA clade</taxon>
        <taxon>Hologalegina</taxon>
        <taxon>IRL clade</taxon>
        <taxon>Trifolieae</taxon>
        <taxon>Trifolium</taxon>
    </lineage>
</organism>
<sequence length="61" mass="6480">AAARKSDGKSQGSEGSLLQRQKATGIRYFLASSRESDGHFPSSLACSLGELALFLRVPRAV</sequence>
<feature type="non-terminal residue" evidence="1">
    <location>
        <position position="1"/>
    </location>
</feature>
<dbReference type="AlphaFoldDB" id="A0A392VQS3"/>
<evidence type="ECO:0000313" key="1">
    <source>
        <dbReference type="EMBL" id="MCI89802.1"/>
    </source>
</evidence>
<comment type="caution">
    <text evidence="1">The sequence shown here is derived from an EMBL/GenBank/DDBJ whole genome shotgun (WGS) entry which is preliminary data.</text>
</comment>
<dbReference type="Proteomes" id="UP000265520">
    <property type="component" value="Unassembled WGS sequence"/>
</dbReference>
<accession>A0A392VQS3</accession>
<keyword evidence="2" id="KW-1185">Reference proteome</keyword>
<dbReference type="EMBL" id="LXQA011228125">
    <property type="protein sequence ID" value="MCI89802.1"/>
    <property type="molecule type" value="Genomic_DNA"/>
</dbReference>
<name>A0A392VQS3_9FABA</name>
<reference evidence="1 2" key="1">
    <citation type="journal article" date="2018" name="Front. Plant Sci.">
        <title>Red Clover (Trifolium pratense) and Zigzag Clover (T. medium) - A Picture of Genomic Similarities and Differences.</title>
        <authorList>
            <person name="Dluhosova J."/>
            <person name="Istvanek J."/>
            <person name="Nedelnik J."/>
            <person name="Repkova J."/>
        </authorList>
    </citation>
    <scope>NUCLEOTIDE SEQUENCE [LARGE SCALE GENOMIC DNA]</scope>
    <source>
        <strain evidence="2">cv. 10/8</strain>
        <tissue evidence="1">Leaf</tissue>
    </source>
</reference>